<dbReference type="eggNOG" id="COG4695">
    <property type="taxonomic scope" value="Bacteria"/>
</dbReference>
<feature type="non-terminal residue" evidence="1">
    <location>
        <position position="1"/>
    </location>
</feature>
<evidence type="ECO:0000313" key="2">
    <source>
        <dbReference type="Proteomes" id="UP000005512"/>
    </source>
</evidence>
<dbReference type="EMBL" id="ABXV02000092">
    <property type="protein sequence ID" value="EFB70393.1"/>
    <property type="molecule type" value="Genomic_DNA"/>
</dbReference>
<reference evidence="1" key="1">
    <citation type="submission" date="2009-12" db="EMBL/GenBank/DDBJ databases">
        <authorList>
            <person name="Weinstock G."/>
            <person name="Sodergren E."/>
            <person name="Clifton S."/>
            <person name="Fulton L."/>
            <person name="Fulton B."/>
            <person name="Courtney L."/>
            <person name="Fronick C."/>
            <person name="Harrison M."/>
            <person name="Strong C."/>
            <person name="Farmer C."/>
            <person name="Delahaunty K."/>
            <person name="Markovic C."/>
            <person name="Hall O."/>
            <person name="Minx P."/>
            <person name="Tomlinson C."/>
            <person name="Mitreva M."/>
            <person name="Nelson J."/>
            <person name="Hou S."/>
            <person name="Wollam A."/>
            <person name="Pepin K.H."/>
            <person name="Johnson M."/>
            <person name="Bhonagiri V."/>
            <person name="Nash W.E."/>
            <person name="Warren W."/>
            <person name="Chinwalla A."/>
            <person name="Mardis E.R."/>
            <person name="Wilson R.K."/>
        </authorList>
    </citation>
    <scope>NUCLEOTIDE SEQUENCE [LARGE SCALE GENOMIC DNA]</scope>
    <source>
        <strain evidence="1">DSM 4541</strain>
    </source>
</reference>
<dbReference type="STRING" id="500637.PROVRUST_08473"/>
<dbReference type="HOGENOM" id="CLU_068879_1_0_6"/>
<organism evidence="1 2">
    <name type="scientific">Providencia rustigianii DSM 4541</name>
    <dbReference type="NCBI Taxonomy" id="500637"/>
    <lineage>
        <taxon>Bacteria</taxon>
        <taxon>Pseudomonadati</taxon>
        <taxon>Pseudomonadota</taxon>
        <taxon>Gammaproteobacteria</taxon>
        <taxon>Enterobacterales</taxon>
        <taxon>Morganellaceae</taxon>
        <taxon>Providencia</taxon>
    </lineage>
</organism>
<feature type="non-terminal residue" evidence="1">
    <location>
        <position position="230"/>
    </location>
</feature>
<dbReference type="InterPro" id="IPR006430">
    <property type="entry name" value="Phage_portal_PBSX"/>
</dbReference>
<comment type="caution">
    <text evidence="1">The sequence shown here is derived from an EMBL/GenBank/DDBJ whole genome shotgun (WGS) entry which is preliminary data.</text>
</comment>
<name>D1P892_9GAMM</name>
<keyword evidence="2" id="KW-1185">Reference proteome</keyword>
<dbReference type="RefSeq" id="WP_006816448.1">
    <property type="nucleotide sequence ID" value="NZ_GG703827.1"/>
</dbReference>
<protein>
    <submittedName>
        <fullName evidence="1">Phage portal protein, PBSX family</fullName>
    </submittedName>
</protein>
<gene>
    <name evidence="1" type="ORF">PROVRUST_08473</name>
</gene>
<dbReference type="Proteomes" id="UP000005512">
    <property type="component" value="Unassembled WGS sequence"/>
</dbReference>
<accession>D1P892</accession>
<dbReference type="AlphaFoldDB" id="D1P892"/>
<dbReference type="NCBIfam" id="TIGR01540">
    <property type="entry name" value="portal_PBSX"/>
    <property type="match status" value="1"/>
</dbReference>
<proteinExistence type="predicted"/>
<evidence type="ECO:0000313" key="1">
    <source>
        <dbReference type="EMBL" id="EFB70393.1"/>
    </source>
</evidence>
<sequence length="230" mass="26298">DYLECVQIDNYYEPPISFHGLARTFRAAPHHSSAIYVKRNILTSTFIPNKYLSRQTFDSWGLDFLLFGNGYLELRENRLGQALTFKHSPAKFTRRGADLETYWFVQHGYDTKPYEFETGKVHHLIEPDINQEIYGLPEYLAAIPSVLLNEASTLFRRKYYLNGSHAGYILYISDAAQKTDDVDKIREALKSSKGPGNFRNLFLYAPGGKKDGIQTIPLSEAAAKDEFLNI</sequence>